<dbReference type="GeneID" id="39990693"/>
<protein>
    <submittedName>
        <fullName evidence="3">Uncharacterized protein</fullName>
    </submittedName>
</protein>
<evidence type="ECO:0000256" key="2">
    <source>
        <dbReference type="SAM" id="Phobius"/>
    </source>
</evidence>
<proteinExistence type="predicted"/>
<organism evidence="3 4">
    <name type="scientific">Trypanosoma theileri</name>
    <dbReference type="NCBI Taxonomy" id="67003"/>
    <lineage>
        <taxon>Eukaryota</taxon>
        <taxon>Discoba</taxon>
        <taxon>Euglenozoa</taxon>
        <taxon>Kinetoplastea</taxon>
        <taxon>Metakinetoplastina</taxon>
        <taxon>Trypanosomatida</taxon>
        <taxon>Trypanosomatidae</taxon>
        <taxon>Trypanosoma</taxon>
    </lineage>
</organism>
<dbReference type="RefSeq" id="XP_028877783.1">
    <property type="nucleotide sequence ID" value="XM_029030913.1"/>
</dbReference>
<dbReference type="Proteomes" id="UP000192257">
    <property type="component" value="Unassembled WGS sequence"/>
</dbReference>
<keyword evidence="4" id="KW-1185">Reference proteome</keyword>
<gene>
    <name evidence="3" type="ORF">TM35_000591090</name>
</gene>
<name>A0A1X0NGB9_9TRYP</name>
<evidence type="ECO:0000256" key="1">
    <source>
        <dbReference type="SAM" id="Coils"/>
    </source>
</evidence>
<dbReference type="OrthoDB" id="264675at2759"/>
<dbReference type="VEuPathDB" id="TriTrypDB:TM35_000591090"/>
<feature type="coiled-coil region" evidence="1">
    <location>
        <begin position="131"/>
        <end position="158"/>
    </location>
</feature>
<dbReference type="EMBL" id="NBCO01000059">
    <property type="protein sequence ID" value="ORC83717.1"/>
    <property type="molecule type" value="Genomic_DNA"/>
</dbReference>
<reference evidence="3 4" key="1">
    <citation type="submission" date="2017-03" db="EMBL/GenBank/DDBJ databases">
        <title>An alternative strategy for trypanosome survival in the mammalian bloodstream revealed through genome and transcriptome analysis of the ubiquitous bovine parasite Trypanosoma (Megatrypanum) theileri.</title>
        <authorList>
            <person name="Kelly S."/>
            <person name="Ivens A."/>
            <person name="Mott A."/>
            <person name="O'Neill E."/>
            <person name="Emms D."/>
            <person name="Macleod O."/>
            <person name="Voorheis P."/>
            <person name="Matthews J."/>
            <person name="Matthews K."/>
            <person name="Carrington M."/>
        </authorList>
    </citation>
    <scope>NUCLEOTIDE SEQUENCE [LARGE SCALE GENOMIC DNA]</scope>
    <source>
        <strain evidence="3">Edinburgh</strain>
    </source>
</reference>
<comment type="caution">
    <text evidence="3">The sequence shown here is derived from an EMBL/GenBank/DDBJ whole genome shotgun (WGS) entry which is preliminary data.</text>
</comment>
<keyword evidence="2" id="KW-1133">Transmembrane helix</keyword>
<keyword evidence="2" id="KW-0472">Membrane</keyword>
<sequence length="163" mass="19164">MRRCYMWIVLRTPMISQPLLRNSATTGSASTLRQGWRDWIHRVKQALTTSTRTRWNRTDIIDSKRYVWAHRSRIQKSNDVFHSAGKRGKTLSREALLLEFDGVEWSFIVLPASLALLIILVIALVDGRRRQERQQQELNFLRQRAESLESMRKEQSLTNAEKK</sequence>
<keyword evidence="2" id="KW-0812">Transmembrane</keyword>
<feature type="transmembrane region" description="Helical" evidence="2">
    <location>
        <begin position="105"/>
        <end position="125"/>
    </location>
</feature>
<keyword evidence="1" id="KW-0175">Coiled coil</keyword>
<accession>A0A1X0NGB9</accession>
<dbReference type="AlphaFoldDB" id="A0A1X0NGB9"/>
<evidence type="ECO:0000313" key="3">
    <source>
        <dbReference type="EMBL" id="ORC83717.1"/>
    </source>
</evidence>
<evidence type="ECO:0000313" key="4">
    <source>
        <dbReference type="Proteomes" id="UP000192257"/>
    </source>
</evidence>